<proteinExistence type="predicted"/>
<dbReference type="Gene3D" id="1.20.1720.10">
    <property type="entry name" value="Multidrug resistance protein D"/>
    <property type="match status" value="1"/>
</dbReference>
<evidence type="ECO:0000256" key="1">
    <source>
        <dbReference type="ARBA" id="ARBA00004651"/>
    </source>
</evidence>
<keyword evidence="10" id="KW-1185">Reference proteome</keyword>
<feature type="transmembrane region" description="Helical" evidence="7">
    <location>
        <begin position="346"/>
        <end position="370"/>
    </location>
</feature>
<dbReference type="InterPro" id="IPR036259">
    <property type="entry name" value="MFS_trans_sf"/>
</dbReference>
<feature type="transmembrane region" description="Helical" evidence="7">
    <location>
        <begin position="254"/>
        <end position="278"/>
    </location>
</feature>
<evidence type="ECO:0000256" key="5">
    <source>
        <dbReference type="ARBA" id="ARBA00022989"/>
    </source>
</evidence>
<reference evidence="10" key="1">
    <citation type="submission" date="2016-10" db="EMBL/GenBank/DDBJ databases">
        <authorList>
            <person name="Varghese N."/>
            <person name="Submissions S."/>
        </authorList>
    </citation>
    <scope>NUCLEOTIDE SEQUENCE [LARGE SCALE GENOMIC DNA]</scope>
    <source>
        <strain evidence="10">DSM 46732</strain>
    </source>
</reference>
<feature type="transmembrane region" description="Helical" evidence="7">
    <location>
        <begin position="426"/>
        <end position="443"/>
    </location>
</feature>
<feature type="domain" description="Major facilitator superfamily (MFS) profile" evidence="8">
    <location>
        <begin position="1"/>
        <end position="448"/>
    </location>
</feature>
<dbReference type="NCBIfam" id="TIGR00711">
    <property type="entry name" value="efflux_EmrB"/>
    <property type="match status" value="1"/>
</dbReference>
<feature type="transmembrane region" description="Helical" evidence="7">
    <location>
        <begin position="190"/>
        <end position="208"/>
    </location>
</feature>
<evidence type="ECO:0000256" key="2">
    <source>
        <dbReference type="ARBA" id="ARBA00022448"/>
    </source>
</evidence>
<feature type="transmembrane region" description="Helical" evidence="7">
    <location>
        <begin position="124"/>
        <end position="146"/>
    </location>
</feature>
<keyword evidence="2" id="KW-0813">Transport</keyword>
<name>A0A1H0WC74_9ACTN</name>
<dbReference type="STRING" id="405564.SAMN04487905_111168"/>
<feature type="transmembrane region" description="Helical" evidence="7">
    <location>
        <begin position="91"/>
        <end position="112"/>
    </location>
</feature>
<evidence type="ECO:0000256" key="7">
    <source>
        <dbReference type="SAM" id="Phobius"/>
    </source>
</evidence>
<evidence type="ECO:0000256" key="4">
    <source>
        <dbReference type="ARBA" id="ARBA00022692"/>
    </source>
</evidence>
<dbReference type="Gene3D" id="1.20.1250.20">
    <property type="entry name" value="MFS general substrate transporter like domains"/>
    <property type="match status" value="1"/>
</dbReference>
<feature type="transmembrane region" description="Helical" evidence="7">
    <location>
        <begin position="382"/>
        <end position="406"/>
    </location>
</feature>
<feature type="transmembrane region" description="Helical" evidence="7">
    <location>
        <begin position="66"/>
        <end position="85"/>
    </location>
</feature>
<dbReference type="InterPro" id="IPR011701">
    <property type="entry name" value="MFS"/>
</dbReference>
<protein>
    <submittedName>
        <fullName evidence="9">Drug resistance transporter, EmrB/QacA subfamily</fullName>
    </submittedName>
</protein>
<dbReference type="RefSeq" id="WP_170837544.1">
    <property type="nucleotide sequence ID" value="NZ_FNJR01000011.1"/>
</dbReference>
<dbReference type="AlphaFoldDB" id="A0A1H0WC74"/>
<dbReference type="Pfam" id="PF07690">
    <property type="entry name" value="MFS_1"/>
    <property type="match status" value="1"/>
</dbReference>
<feature type="transmembrane region" description="Helical" evidence="7">
    <location>
        <begin position="152"/>
        <end position="170"/>
    </location>
</feature>
<sequence>MGVLLVGASVTLLDTTIIGVAIDDLAQDFDTSVATTQWVTTGYVLAMVAVITTMGWLTDRWGCRRVWLGAVGVFLLGSVLCSMAWSIGTLITFRIVQGLGGGLILPLVQAILARAAGPRRVGRVMGYVGIPGQLAPMLGPVLGGLLLATVGWRWIFLVNIPICLLALVLAHRHLTDDDPRTPTRLDRGGLVLLLPAAVAILWGCTAITERTVVPAPAPLMLCVGIVLVSAFWLHARRLGHQALLDVGLFRLRSFSIATLMMFQFGFSLYGSLILLPLFYQRIHEVEVGDVGLLLVPQGLGTMAALWLAGRWTHRLGPRLLGVLGTLMSVSGTTGIAANGASAATPTLSLCLLLLGAGFGTTGVAVPSVAYRDVPPTSVPHATSLLSVLQRLGAALGTTVMAIILQLNLASSSTGDTDAAAAFSHTFWWAATFAAASLVPAALLPSRPVSPDHHPHPAKGHDTCAP</sequence>
<dbReference type="PROSITE" id="PS50850">
    <property type="entry name" value="MFS"/>
    <property type="match status" value="1"/>
</dbReference>
<feature type="transmembrane region" description="Helical" evidence="7">
    <location>
        <begin position="290"/>
        <end position="308"/>
    </location>
</feature>
<gene>
    <name evidence="9" type="ORF">SAMN04487905_111168</name>
</gene>
<feature type="transmembrane region" description="Helical" evidence="7">
    <location>
        <begin position="35"/>
        <end position="57"/>
    </location>
</feature>
<keyword evidence="3" id="KW-1003">Cell membrane</keyword>
<dbReference type="GO" id="GO:0022857">
    <property type="term" value="F:transmembrane transporter activity"/>
    <property type="evidence" value="ECO:0007669"/>
    <property type="project" value="InterPro"/>
</dbReference>
<keyword evidence="5 7" id="KW-1133">Transmembrane helix</keyword>
<organism evidence="9 10">
    <name type="scientific">Actinopolyspora xinjiangensis</name>
    <dbReference type="NCBI Taxonomy" id="405564"/>
    <lineage>
        <taxon>Bacteria</taxon>
        <taxon>Bacillati</taxon>
        <taxon>Actinomycetota</taxon>
        <taxon>Actinomycetes</taxon>
        <taxon>Actinopolysporales</taxon>
        <taxon>Actinopolysporaceae</taxon>
        <taxon>Actinopolyspora</taxon>
    </lineage>
</organism>
<keyword evidence="4 7" id="KW-0812">Transmembrane</keyword>
<comment type="subcellular location">
    <subcellularLocation>
        <location evidence="1">Cell membrane</location>
        <topology evidence="1">Multi-pass membrane protein</topology>
    </subcellularLocation>
</comment>
<evidence type="ECO:0000313" key="9">
    <source>
        <dbReference type="EMBL" id="SDP88141.1"/>
    </source>
</evidence>
<evidence type="ECO:0000256" key="6">
    <source>
        <dbReference type="ARBA" id="ARBA00023136"/>
    </source>
</evidence>
<evidence type="ECO:0000259" key="8">
    <source>
        <dbReference type="PROSITE" id="PS50850"/>
    </source>
</evidence>
<accession>A0A1H0WC74</accession>
<feature type="transmembrane region" description="Helical" evidence="7">
    <location>
        <begin position="214"/>
        <end position="233"/>
    </location>
</feature>
<evidence type="ECO:0000256" key="3">
    <source>
        <dbReference type="ARBA" id="ARBA00022475"/>
    </source>
</evidence>
<dbReference type="PRINTS" id="PR01036">
    <property type="entry name" value="TCRTETB"/>
</dbReference>
<dbReference type="InterPro" id="IPR020846">
    <property type="entry name" value="MFS_dom"/>
</dbReference>
<dbReference type="GO" id="GO:0005886">
    <property type="term" value="C:plasma membrane"/>
    <property type="evidence" value="ECO:0007669"/>
    <property type="project" value="UniProtKB-SubCell"/>
</dbReference>
<dbReference type="EMBL" id="FNJR01000011">
    <property type="protein sequence ID" value="SDP88141.1"/>
    <property type="molecule type" value="Genomic_DNA"/>
</dbReference>
<dbReference type="InterPro" id="IPR004638">
    <property type="entry name" value="EmrB-like"/>
</dbReference>
<dbReference type="SUPFAM" id="SSF103473">
    <property type="entry name" value="MFS general substrate transporter"/>
    <property type="match status" value="1"/>
</dbReference>
<dbReference type="PANTHER" id="PTHR42718">
    <property type="entry name" value="MAJOR FACILITATOR SUPERFAMILY MULTIDRUG TRANSPORTER MFSC"/>
    <property type="match status" value="1"/>
</dbReference>
<evidence type="ECO:0000313" key="10">
    <source>
        <dbReference type="Proteomes" id="UP000199497"/>
    </source>
</evidence>
<keyword evidence="6 7" id="KW-0472">Membrane</keyword>
<dbReference type="PANTHER" id="PTHR42718:SF46">
    <property type="entry name" value="BLR6921 PROTEIN"/>
    <property type="match status" value="1"/>
</dbReference>
<dbReference type="Proteomes" id="UP000199497">
    <property type="component" value="Unassembled WGS sequence"/>
</dbReference>